<feature type="compositionally biased region" description="Basic and acidic residues" evidence="1">
    <location>
        <begin position="616"/>
        <end position="628"/>
    </location>
</feature>
<organism evidence="2 3">
    <name type="scientific">Ascobolus immersus RN42</name>
    <dbReference type="NCBI Taxonomy" id="1160509"/>
    <lineage>
        <taxon>Eukaryota</taxon>
        <taxon>Fungi</taxon>
        <taxon>Dikarya</taxon>
        <taxon>Ascomycota</taxon>
        <taxon>Pezizomycotina</taxon>
        <taxon>Pezizomycetes</taxon>
        <taxon>Pezizales</taxon>
        <taxon>Ascobolaceae</taxon>
        <taxon>Ascobolus</taxon>
    </lineage>
</organism>
<feature type="compositionally biased region" description="Basic and acidic residues" evidence="1">
    <location>
        <begin position="1105"/>
        <end position="1114"/>
    </location>
</feature>
<feature type="compositionally biased region" description="Basic and acidic residues" evidence="1">
    <location>
        <begin position="1"/>
        <end position="18"/>
    </location>
</feature>
<feature type="region of interest" description="Disordered" evidence="1">
    <location>
        <begin position="1105"/>
        <end position="1170"/>
    </location>
</feature>
<gene>
    <name evidence="2" type="ORF">BJ508DRAFT_179431</name>
</gene>
<protein>
    <submittedName>
        <fullName evidence="2">Uncharacterized protein</fullName>
    </submittedName>
</protein>
<dbReference type="STRING" id="1160509.A0A3N4HSZ4"/>
<dbReference type="EMBL" id="ML119734">
    <property type="protein sequence ID" value="RPA76955.1"/>
    <property type="molecule type" value="Genomic_DNA"/>
</dbReference>
<feature type="compositionally biased region" description="Low complexity" evidence="1">
    <location>
        <begin position="993"/>
        <end position="1006"/>
    </location>
</feature>
<feature type="compositionally biased region" description="Basic and acidic residues" evidence="1">
    <location>
        <begin position="118"/>
        <end position="128"/>
    </location>
</feature>
<feature type="compositionally biased region" description="Pro residues" evidence="1">
    <location>
        <begin position="931"/>
        <end position="945"/>
    </location>
</feature>
<feature type="region of interest" description="Disordered" evidence="1">
    <location>
        <begin position="115"/>
        <end position="135"/>
    </location>
</feature>
<feature type="region of interest" description="Disordered" evidence="1">
    <location>
        <begin position="1184"/>
        <end position="1216"/>
    </location>
</feature>
<feature type="compositionally biased region" description="Polar residues" evidence="1">
    <location>
        <begin position="884"/>
        <end position="895"/>
    </location>
</feature>
<feature type="compositionally biased region" description="Polar residues" evidence="1">
    <location>
        <begin position="273"/>
        <end position="292"/>
    </location>
</feature>
<feature type="compositionally biased region" description="Basic and acidic residues" evidence="1">
    <location>
        <begin position="394"/>
        <end position="411"/>
    </location>
</feature>
<evidence type="ECO:0000313" key="3">
    <source>
        <dbReference type="Proteomes" id="UP000275078"/>
    </source>
</evidence>
<evidence type="ECO:0000256" key="1">
    <source>
        <dbReference type="SAM" id="MobiDB-lite"/>
    </source>
</evidence>
<proteinExistence type="predicted"/>
<evidence type="ECO:0000313" key="2">
    <source>
        <dbReference type="EMBL" id="RPA76955.1"/>
    </source>
</evidence>
<feature type="region of interest" description="Disordered" evidence="1">
    <location>
        <begin position="391"/>
        <end position="414"/>
    </location>
</feature>
<feature type="region of interest" description="Disordered" evidence="1">
    <location>
        <begin position="975"/>
        <end position="1007"/>
    </location>
</feature>
<sequence length="1396" mass="151483">MAESTEQHTEQQTEEVKQEQQPQQQQQVEESKNDSLAAPSSLSRAPTPARTSVKWKGKTMIIALPTDTRESYGEGESKTPLPLSLEEVKERMRKWTEWEQQEWLKVDGETRAVFPDEQDVRREKEDAGPRISIPDPRDWAAYVQELTEAKLRALGVALGDEPAAPSPSIRGPTPMSVTTFPPPISQTYSPPPPTGSALGLGPNIPLPLSPFGTPSPGFSQFPHRPAQQTPGFPGLSPEWDPYTNAFVSPPLPQPTPPAFGGHSPYQPAFNLPYRNTSPSLPLPGQQFQQPTSVPYGGYNHNNNTFHPQDTYDERPFTPPQQQQQEAHIRIVQPTPKHTRNQPSLQLRNEMAGLVPEEQDEYAASPKGLEFPEAPEEPRIEEDVHLGEELMSNPEDDRSVDHQKEAEERKAEALQLGSTSTLKFDPSKVQPFIPRSQQAQHTDFTATLQDQDPANASAMAMLMSGDGLGGGLSRGPVNTLDVHTHYDEGLSDAHTNLSDIVTNPSEPASPTRSLHSNNWMSPQTQANNTFTAFSPPVEAASMFGAPLPPYAQRSGSVSSLQGNTFNAASTQPFQPRGGFFNVGAPAFTPTAAPFVPGMAEIVKPPPVKKVIPIVKPKTPEGKRSKRTDSTADQDITFAERREEEEEGETTLPVLPTEQEGHGEKRGAEEDEEEEEREQFQLPSTITIGRGKRSGRSAEKNSLGNALEFNGLPKREIPLREPVLSDSDNDHGEEKENEAPQGRKIAVPNFNPEAKPFSFASTPQKGDEFDFEFTRPGSTPAKRVQQPVFNGFHASPAQQTPLRLPGQVAGLSPVILSPPTKFTFDRASGSEDEEEEGSDGTVNHREIEDYTEDFEPGFPSAQELDAVMAVLNKSDRSASVSPAPPQQQGRVTASATGSPGRRRGHTPSGSIGAMINSASTPRSRTEVLERPATPTPAVPPKSTPPSPLHRSTTNSPDGSVRHVPAAALAYLDDSLEDFETPSKPSTLQRNNGLYPGATPALPLPSSAPGFGGALKGEVGGDDGSDWGDIVLPSHLEGRSGVLVARKGGLFEGSGSGFDSEFDEERLTAEEEGTEIIGVEDAVREVVMECLGPLEDMVGKLLVRGGMREKVPRRDQSDADDESDGSDNVDAGDMTGFGPIGGGLNVKKLRGNKTEKESVRPGSAKVDKREEMRRVVRETIERELSKLPEILAKTSPRPERSSESKDSEQEDRRVENESMGQLIPELLKARDETLIQSLVASLKTELPQLVAPGVAVKQKKKSSNAGSDSEEEEEQLGSGNIGVDLARLEHSLSTHIYSLISSVANTDTTLTSLSPQITDLATSVASTRSAIETNVVSLKAEVEGLNSAVINEVVSLSQTVTNAVSSLKESWGRRCLRALSTSRRRSARSASAYKRCWGW</sequence>
<feature type="region of interest" description="Disordered" evidence="1">
    <location>
        <begin position="162"/>
        <end position="379"/>
    </location>
</feature>
<accession>A0A3N4HSZ4</accession>
<feature type="compositionally biased region" description="Acidic residues" evidence="1">
    <location>
        <begin position="1115"/>
        <end position="1124"/>
    </location>
</feature>
<feature type="compositionally biased region" description="Basic and acidic residues" evidence="1">
    <location>
        <begin position="1193"/>
        <end position="1213"/>
    </location>
</feature>
<feature type="compositionally biased region" description="Basic and acidic residues" evidence="1">
    <location>
        <begin position="726"/>
        <end position="736"/>
    </location>
</feature>
<reference evidence="2 3" key="1">
    <citation type="journal article" date="2018" name="Nat. Ecol. Evol.">
        <title>Pezizomycetes genomes reveal the molecular basis of ectomycorrhizal truffle lifestyle.</title>
        <authorList>
            <person name="Murat C."/>
            <person name="Payen T."/>
            <person name="Noel B."/>
            <person name="Kuo A."/>
            <person name="Morin E."/>
            <person name="Chen J."/>
            <person name="Kohler A."/>
            <person name="Krizsan K."/>
            <person name="Balestrini R."/>
            <person name="Da Silva C."/>
            <person name="Montanini B."/>
            <person name="Hainaut M."/>
            <person name="Levati E."/>
            <person name="Barry K.W."/>
            <person name="Belfiori B."/>
            <person name="Cichocki N."/>
            <person name="Clum A."/>
            <person name="Dockter R.B."/>
            <person name="Fauchery L."/>
            <person name="Guy J."/>
            <person name="Iotti M."/>
            <person name="Le Tacon F."/>
            <person name="Lindquist E.A."/>
            <person name="Lipzen A."/>
            <person name="Malagnac F."/>
            <person name="Mello A."/>
            <person name="Molinier V."/>
            <person name="Miyauchi S."/>
            <person name="Poulain J."/>
            <person name="Riccioni C."/>
            <person name="Rubini A."/>
            <person name="Sitrit Y."/>
            <person name="Splivallo R."/>
            <person name="Traeger S."/>
            <person name="Wang M."/>
            <person name="Zifcakova L."/>
            <person name="Wipf D."/>
            <person name="Zambonelli A."/>
            <person name="Paolocci F."/>
            <person name="Nowrousian M."/>
            <person name="Ottonello S."/>
            <person name="Baldrian P."/>
            <person name="Spatafora J.W."/>
            <person name="Henrissat B."/>
            <person name="Nagy L.G."/>
            <person name="Aury J.M."/>
            <person name="Wincker P."/>
            <person name="Grigoriev I.V."/>
            <person name="Bonfante P."/>
            <person name="Martin F.M."/>
        </authorList>
    </citation>
    <scope>NUCLEOTIDE SEQUENCE [LARGE SCALE GENOMIC DNA]</scope>
    <source>
        <strain evidence="2 3">RN42</strain>
    </source>
</reference>
<feature type="compositionally biased region" description="Basic and acidic residues" evidence="1">
    <location>
        <begin position="657"/>
        <end position="666"/>
    </location>
</feature>
<feature type="compositionally biased region" description="Pro residues" evidence="1">
    <location>
        <begin position="180"/>
        <end position="194"/>
    </location>
</feature>
<feature type="compositionally biased region" description="Basic and acidic residues" evidence="1">
    <location>
        <begin position="1149"/>
        <end position="1170"/>
    </location>
</feature>
<feature type="region of interest" description="Disordered" evidence="1">
    <location>
        <begin position="1252"/>
        <end position="1275"/>
    </location>
</feature>
<feature type="compositionally biased region" description="Polar residues" evidence="1">
    <location>
        <begin position="980"/>
        <end position="989"/>
    </location>
</feature>
<keyword evidence="3" id="KW-1185">Reference proteome</keyword>
<feature type="compositionally biased region" description="Low complexity" evidence="1">
    <location>
        <begin position="35"/>
        <end position="50"/>
    </location>
</feature>
<feature type="region of interest" description="Disordered" evidence="1">
    <location>
        <begin position="1"/>
        <end position="57"/>
    </location>
</feature>
<feature type="compositionally biased region" description="Low complexity" evidence="1">
    <location>
        <begin position="19"/>
        <end position="28"/>
    </location>
</feature>
<dbReference type="OrthoDB" id="1293114at2759"/>
<feature type="region of interest" description="Disordered" evidence="1">
    <location>
        <begin position="611"/>
        <end position="781"/>
    </location>
</feature>
<feature type="region of interest" description="Disordered" evidence="1">
    <location>
        <begin position="808"/>
        <end position="962"/>
    </location>
</feature>
<dbReference type="Proteomes" id="UP000275078">
    <property type="component" value="Unassembled WGS sequence"/>
</dbReference>
<name>A0A3N4HSZ4_ASCIM</name>